<name>A0A5B7FJ59_PORTR</name>
<protein>
    <submittedName>
        <fullName evidence="2">Uncharacterized protein</fullName>
    </submittedName>
</protein>
<evidence type="ECO:0000313" key="3">
    <source>
        <dbReference type="Proteomes" id="UP000324222"/>
    </source>
</evidence>
<evidence type="ECO:0000256" key="1">
    <source>
        <dbReference type="SAM" id="MobiDB-lite"/>
    </source>
</evidence>
<dbReference type="AlphaFoldDB" id="A0A5B7FJ59"/>
<reference evidence="2 3" key="1">
    <citation type="submission" date="2019-05" db="EMBL/GenBank/DDBJ databases">
        <title>Another draft genome of Portunus trituberculatus and its Hox gene families provides insights of decapod evolution.</title>
        <authorList>
            <person name="Jeong J.-H."/>
            <person name="Song I."/>
            <person name="Kim S."/>
            <person name="Choi T."/>
            <person name="Kim D."/>
            <person name="Ryu S."/>
            <person name="Kim W."/>
        </authorList>
    </citation>
    <scope>NUCLEOTIDE SEQUENCE [LARGE SCALE GENOMIC DNA]</scope>
    <source>
        <tissue evidence="2">Muscle</tissue>
    </source>
</reference>
<proteinExistence type="predicted"/>
<accession>A0A5B7FJ59</accession>
<organism evidence="2 3">
    <name type="scientific">Portunus trituberculatus</name>
    <name type="common">Swimming crab</name>
    <name type="synonym">Neptunus trituberculatus</name>
    <dbReference type="NCBI Taxonomy" id="210409"/>
    <lineage>
        <taxon>Eukaryota</taxon>
        <taxon>Metazoa</taxon>
        <taxon>Ecdysozoa</taxon>
        <taxon>Arthropoda</taxon>
        <taxon>Crustacea</taxon>
        <taxon>Multicrustacea</taxon>
        <taxon>Malacostraca</taxon>
        <taxon>Eumalacostraca</taxon>
        <taxon>Eucarida</taxon>
        <taxon>Decapoda</taxon>
        <taxon>Pleocyemata</taxon>
        <taxon>Brachyura</taxon>
        <taxon>Eubrachyura</taxon>
        <taxon>Portunoidea</taxon>
        <taxon>Portunidae</taxon>
        <taxon>Portuninae</taxon>
        <taxon>Portunus</taxon>
    </lineage>
</organism>
<feature type="region of interest" description="Disordered" evidence="1">
    <location>
        <begin position="15"/>
        <end position="38"/>
    </location>
</feature>
<dbReference type="EMBL" id="VSRR010006747">
    <property type="protein sequence ID" value="MPC45476.1"/>
    <property type="molecule type" value="Genomic_DNA"/>
</dbReference>
<keyword evidence="3" id="KW-1185">Reference proteome</keyword>
<gene>
    <name evidence="2" type="ORF">E2C01_039175</name>
</gene>
<sequence length="38" mass="4274">MRICDVSKLSEENKTLDAGTHARQTRDSHGKKVRNSCT</sequence>
<evidence type="ECO:0000313" key="2">
    <source>
        <dbReference type="EMBL" id="MPC45476.1"/>
    </source>
</evidence>
<dbReference type="Proteomes" id="UP000324222">
    <property type="component" value="Unassembled WGS sequence"/>
</dbReference>
<comment type="caution">
    <text evidence="2">The sequence shown here is derived from an EMBL/GenBank/DDBJ whole genome shotgun (WGS) entry which is preliminary data.</text>
</comment>